<organism evidence="3 4">
    <name type="scientific">Pseudobacteroides cellulosolvens ATCC 35603 = DSM 2933</name>
    <dbReference type="NCBI Taxonomy" id="398512"/>
    <lineage>
        <taxon>Bacteria</taxon>
        <taxon>Bacillati</taxon>
        <taxon>Bacillota</taxon>
        <taxon>Clostridia</taxon>
        <taxon>Eubacteriales</taxon>
        <taxon>Oscillospiraceae</taxon>
        <taxon>Pseudobacteroides</taxon>
    </lineage>
</organism>
<feature type="transmembrane region" description="Helical" evidence="1">
    <location>
        <begin position="75"/>
        <end position="93"/>
    </location>
</feature>
<protein>
    <submittedName>
        <fullName evidence="3">VanZ family protein</fullName>
    </submittedName>
</protein>
<accession>A0A0L6JX51</accession>
<comment type="caution">
    <text evidence="3">The sequence shown here is derived from an EMBL/GenBank/DDBJ whole genome shotgun (WGS) entry which is preliminary data.</text>
</comment>
<feature type="transmembrane region" description="Helical" evidence="1">
    <location>
        <begin position="113"/>
        <end position="134"/>
    </location>
</feature>
<feature type="domain" description="VanZ-like" evidence="2">
    <location>
        <begin position="82"/>
        <end position="191"/>
    </location>
</feature>
<evidence type="ECO:0000313" key="3">
    <source>
        <dbReference type="EMBL" id="KNY30309.1"/>
    </source>
</evidence>
<dbReference type="InterPro" id="IPR006976">
    <property type="entry name" value="VanZ-like"/>
</dbReference>
<feature type="transmembrane region" description="Helical" evidence="1">
    <location>
        <begin position="42"/>
        <end position="63"/>
    </location>
</feature>
<sequence length="201" mass="23469">MCHAPGKIIKYSLILLLCLVVSQLLFYYLFDDFFVCIINTSFLTNIGLRVSFAYVLYIASIYIIDRKISKIHIDLLAGIYFLMVLVLSLLREYHNYIFINLNPLTIINDFDRYFNHTLIILIGNLLIYVPLGMYIKYKFNMTNLKLAMCFMPYILLLEATQRITYRGIFDINDIITNIAGFVFGGICFTIFEKIRLGMPQM</sequence>
<dbReference type="Proteomes" id="UP000036923">
    <property type="component" value="Unassembled WGS sequence"/>
</dbReference>
<dbReference type="AlphaFoldDB" id="A0A0L6JX51"/>
<evidence type="ECO:0000259" key="2">
    <source>
        <dbReference type="Pfam" id="PF04892"/>
    </source>
</evidence>
<dbReference type="Pfam" id="PF04892">
    <property type="entry name" value="VanZ"/>
    <property type="match status" value="1"/>
</dbReference>
<reference evidence="4" key="1">
    <citation type="submission" date="2015-07" db="EMBL/GenBank/DDBJ databases">
        <title>Near-Complete Genome Sequence of the Cellulolytic Bacterium Bacteroides (Pseudobacteroides) cellulosolvens ATCC 35603.</title>
        <authorList>
            <person name="Dassa B."/>
            <person name="Utturkar S.M."/>
            <person name="Klingeman D.M."/>
            <person name="Hurt R.A."/>
            <person name="Keller M."/>
            <person name="Xu J."/>
            <person name="Reddy Y.H.K."/>
            <person name="Borovok I."/>
            <person name="Grinberg I.R."/>
            <person name="Lamed R."/>
            <person name="Zhivin O."/>
            <person name="Bayer E.A."/>
            <person name="Brown S.D."/>
        </authorList>
    </citation>
    <scope>NUCLEOTIDE SEQUENCE [LARGE SCALE GENOMIC DNA]</scope>
    <source>
        <strain evidence="4">DSM 2933</strain>
    </source>
</reference>
<evidence type="ECO:0000313" key="4">
    <source>
        <dbReference type="Proteomes" id="UP000036923"/>
    </source>
</evidence>
<feature type="transmembrane region" description="Helical" evidence="1">
    <location>
        <begin position="146"/>
        <end position="168"/>
    </location>
</feature>
<keyword evidence="1" id="KW-1133">Transmembrane helix</keyword>
<keyword evidence="1" id="KW-0472">Membrane</keyword>
<proteinExistence type="predicted"/>
<keyword evidence="1" id="KW-0812">Transmembrane</keyword>
<dbReference type="EMBL" id="LGTC01000001">
    <property type="protein sequence ID" value="KNY30309.1"/>
    <property type="molecule type" value="Genomic_DNA"/>
</dbReference>
<keyword evidence="4" id="KW-1185">Reference proteome</keyword>
<gene>
    <name evidence="3" type="ORF">Bccel_5589</name>
</gene>
<evidence type="ECO:0000256" key="1">
    <source>
        <dbReference type="SAM" id="Phobius"/>
    </source>
</evidence>
<feature type="transmembrane region" description="Helical" evidence="1">
    <location>
        <begin position="174"/>
        <end position="191"/>
    </location>
</feature>
<dbReference type="eggNOG" id="COG4767">
    <property type="taxonomic scope" value="Bacteria"/>
</dbReference>
<feature type="transmembrane region" description="Helical" evidence="1">
    <location>
        <begin position="12"/>
        <end position="30"/>
    </location>
</feature>
<name>A0A0L6JX51_9FIRM</name>